<sequence>MLRGTAMQTIGDFVTWMAGEQEHIANLIALVAVIISFYSLYRSSRIQQEQLRLEKFTAELARQQTIQLKRLQNETPALFLVELAGHLATLVRTLDGINPLWMHRARPGIFERADISHAGLHVICYESYVKDLQDLDTRIRLDNYYKEVLAFNARGAALQAGTGDELTVNYFVRGATTLIRTAMDLCQVLMKMMDDEVLSGDQLGCAIDNLAQQRGYYVTVCNASELDSASLAGLCRRLEQGERNEDIERKYPLPGYLLGLSQAAGQLG</sequence>
<accession>A0A2P7RBR3</accession>
<comment type="caution">
    <text evidence="2">The sequence shown here is derived from an EMBL/GenBank/DDBJ whole genome shotgun (WGS) entry which is preliminary data.</text>
</comment>
<feature type="transmembrane region" description="Helical" evidence="1">
    <location>
        <begin position="23"/>
        <end position="41"/>
    </location>
</feature>
<dbReference type="EMBL" id="PXYG01000001">
    <property type="protein sequence ID" value="PSJ47661.1"/>
    <property type="molecule type" value="Genomic_DNA"/>
</dbReference>
<keyword evidence="1" id="KW-0472">Membrane</keyword>
<dbReference type="Proteomes" id="UP000240243">
    <property type="component" value="Unassembled WGS sequence"/>
</dbReference>
<keyword evidence="3" id="KW-1185">Reference proteome</keyword>
<reference evidence="2 3" key="1">
    <citation type="submission" date="2018-03" db="EMBL/GenBank/DDBJ databases">
        <title>The draft genome of Zobellella sp. 59N8.</title>
        <authorList>
            <person name="Liu L."/>
            <person name="Li L."/>
            <person name="Zhang X."/>
            <person name="Liang L."/>
            <person name="Wang T."/>
        </authorList>
    </citation>
    <scope>NUCLEOTIDE SEQUENCE [LARGE SCALE GENOMIC DNA]</scope>
    <source>
        <strain evidence="2 3">59N8</strain>
    </source>
</reference>
<organism evidence="2 3">
    <name type="scientific">Zobellella endophytica</name>
    <dbReference type="NCBI Taxonomy" id="2116700"/>
    <lineage>
        <taxon>Bacteria</taxon>
        <taxon>Pseudomonadati</taxon>
        <taxon>Pseudomonadota</taxon>
        <taxon>Gammaproteobacteria</taxon>
        <taxon>Aeromonadales</taxon>
        <taxon>Aeromonadaceae</taxon>
        <taxon>Zobellella</taxon>
    </lineage>
</organism>
<dbReference type="AlphaFoldDB" id="A0A2P7RBR3"/>
<keyword evidence="1" id="KW-1133">Transmembrane helix</keyword>
<protein>
    <submittedName>
        <fullName evidence="2">Uncharacterized protein</fullName>
    </submittedName>
</protein>
<keyword evidence="1" id="KW-0812">Transmembrane</keyword>
<proteinExistence type="predicted"/>
<evidence type="ECO:0000313" key="2">
    <source>
        <dbReference type="EMBL" id="PSJ47661.1"/>
    </source>
</evidence>
<name>A0A2P7RBR3_9GAMM</name>
<evidence type="ECO:0000256" key="1">
    <source>
        <dbReference type="SAM" id="Phobius"/>
    </source>
</evidence>
<evidence type="ECO:0000313" key="3">
    <source>
        <dbReference type="Proteomes" id="UP000240243"/>
    </source>
</evidence>
<gene>
    <name evidence="2" type="ORF">C7H85_02185</name>
</gene>